<gene>
    <name evidence="2" type="ORF">BMF94_3736</name>
</gene>
<dbReference type="OrthoDB" id="2535935at2759"/>
<evidence type="ECO:0000313" key="3">
    <source>
        <dbReference type="Proteomes" id="UP000237144"/>
    </source>
</evidence>
<proteinExistence type="predicted"/>
<keyword evidence="3" id="KW-1185">Reference proteome</keyword>
<feature type="compositionally biased region" description="Basic and acidic residues" evidence="1">
    <location>
        <begin position="37"/>
        <end position="46"/>
    </location>
</feature>
<dbReference type="EMBL" id="PJQD01000038">
    <property type="protein sequence ID" value="POY73398.1"/>
    <property type="molecule type" value="Genomic_DNA"/>
</dbReference>
<name>A0A2S5B9E9_9BASI</name>
<protein>
    <submittedName>
        <fullName evidence="2">Uncharacterized protein</fullName>
    </submittedName>
</protein>
<dbReference type="Proteomes" id="UP000237144">
    <property type="component" value="Unassembled WGS sequence"/>
</dbReference>
<comment type="caution">
    <text evidence="2">The sequence shown here is derived from an EMBL/GenBank/DDBJ whole genome shotgun (WGS) entry which is preliminary data.</text>
</comment>
<dbReference type="AlphaFoldDB" id="A0A2S5B9E9"/>
<accession>A0A2S5B9E9</accession>
<organism evidence="2 3">
    <name type="scientific">Rhodotorula taiwanensis</name>
    <dbReference type="NCBI Taxonomy" id="741276"/>
    <lineage>
        <taxon>Eukaryota</taxon>
        <taxon>Fungi</taxon>
        <taxon>Dikarya</taxon>
        <taxon>Basidiomycota</taxon>
        <taxon>Pucciniomycotina</taxon>
        <taxon>Microbotryomycetes</taxon>
        <taxon>Sporidiobolales</taxon>
        <taxon>Sporidiobolaceae</taxon>
        <taxon>Rhodotorula</taxon>
    </lineage>
</organism>
<feature type="compositionally biased region" description="Polar residues" evidence="1">
    <location>
        <begin position="154"/>
        <end position="163"/>
    </location>
</feature>
<feature type="compositionally biased region" description="Basic and acidic residues" evidence="1">
    <location>
        <begin position="235"/>
        <end position="256"/>
    </location>
</feature>
<reference evidence="2 3" key="1">
    <citation type="journal article" date="2018" name="Front. Microbiol.">
        <title>Prospects for Fungal Bioremediation of Acidic Radioactive Waste Sites: Characterization and Genome Sequence of Rhodotorula taiwanensis MD1149.</title>
        <authorList>
            <person name="Tkavc R."/>
            <person name="Matrosova V.Y."/>
            <person name="Grichenko O.E."/>
            <person name="Gostincar C."/>
            <person name="Volpe R.P."/>
            <person name="Klimenkova P."/>
            <person name="Gaidamakova E.K."/>
            <person name="Zhou C.E."/>
            <person name="Stewart B.J."/>
            <person name="Lyman M.G."/>
            <person name="Malfatti S.A."/>
            <person name="Rubinfeld B."/>
            <person name="Courtot M."/>
            <person name="Singh J."/>
            <person name="Dalgard C.L."/>
            <person name="Hamilton T."/>
            <person name="Frey K.G."/>
            <person name="Gunde-Cimerman N."/>
            <person name="Dugan L."/>
            <person name="Daly M.J."/>
        </authorList>
    </citation>
    <scope>NUCLEOTIDE SEQUENCE [LARGE SCALE GENOMIC DNA]</scope>
    <source>
        <strain evidence="2 3">MD1149</strain>
    </source>
</reference>
<evidence type="ECO:0000256" key="1">
    <source>
        <dbReference type="SAM" id="MobiDB-lite"/>
    </source>
</evidence>
<sequence>MRLSRCFPPATRPPDPLAGVLSTPAHHHWRQPTPTRARPEPRYGPVERQEVPLAVSRARQTVQWQWQPQPVASTSKSTLDSPAIPRVHDDAVEDAEREFRDVLDALPATDQSVRVKHRNTADVRTDVALSRRACFAAYSALAKLRQVKAHAVSPNRNNPTNDSGKGKGPLRNEKWIPLDLERKVARLVGETMRLLLRLGHVHAATDLDRAFFTSRNQSRSERRRRAAAPRGGDAGGEKRGRDQATKDCRDDRDGGRLGDGLGLRRSAHQLAWMQAVSAGLELQELDGHGRASASPGQVTGAGRRFLENLEGLLVEGRDAVPSSGSTSAPLVRADKLAFAARQMGRVQRSIRSATPPSSRPGPLPAFQAELATWVAAIRRAECEDADELVSIALLESGLERLEQAAARRRSHSGRDCTEVALLHKVEEDINRLVRSLEQDGAGGASLARRREASRHAHILALAIRFLLFRQQHSSSTTLRAASSPSTDTLLPAAQLYAVLLKLPLPPVSTPALVADIRARQTSSLFRLLDAYLDAQAHSHPKGPRAFRSVERILDLLDLTLGRFEAYGRSHGAKSQREGIALGVSTKTYQRILRVLSEPSRLRRTSPTLSRSNPATDLSPPFAFLSRALDTIARARAHDGISRTGVAVSTSSGQAVFAHPKTTIHFVRAWFAAPLSASTPSPLALDISTGSSLDCRPREDGSEIQYRLRSLLAFVDAIDAVHTPGPASLAEDKDGPGAAAARRPSCATLRSRKVVVRAVREIVEQRWGTVGPHRRSRDAGERGEDVAECANDQIGGQPASWTEAVVEGTLERWLAPVEADSP</sequence>
<feature type="region of interest" description="Disordered" evidence="1">
    <location>
        <begin position="1"/>
        <end position="46"/>
    </location>
</feature>
<feature type="region of interest" description="Disordered" evidence="1">
    <location>
        <begin position="149"/>
        <end position="172"/>
    </location>
</feature>
<feature type="region of interest" description="Disordered" evidence="1">
    <location>
        <begin position="214"/>
        <end position="260"/>
    </location>
</feature>
<evidence type="ECO:0000313" key="2">
    <source>
        <dbReference type="EMBL" id="POY73398.1"/>
    </source>
</evidence>
<dbReference type="STRING" id="741276.A0A2S5B9E9"/>